<sequence>MMPEEKRLNKPLLNMSDNDGEVKGNANEDGEQNSTLEGMSNYHGGQHHDMKNLMKRNEKKIRSENKYIDYLKTRFKRNSREEFSKYASALDENGREISECKEGHHFGTKIFSYSKENKGDCGKEMEEYAKNEDFKVRIKCFNKYLKHYVHKISSGETVQYSLQTHELLKIVHQIKGENTPINSSGLAQYRDIRQLLSSNSNTRFDISPKRNCVLINLPYRKCIIFKDFLLYIPTFTNNPIPEVAEKEERMCKYFIENAKVISLIKDSLPFEILILEAIFVDICEELKNEIEPVICEAEKLFEIISNNLSIYKCINKLTEMRRKIKIIDEKVQSVYKAIHAVLNNDDDVRRLEVSYFGDKPELWEKCDPTPNSEDTEMLLEYYSHEIDEFLKIIRRTDESLDDVLQMVELNLDDARNNVLKLELGLKIYGIIITVVGTVASIFGMNLKNGFESDQYMFWTLAFSLMLITVFCLFYVIVSFKRVNI</sequence>
<keyword evidence="12" id="KW-1185">Reference proteome</keyword>
<gene>
    <name evidence="11" type="ORF">AK88_04219</name>
</gene>
<proteinExistence type="inferred from homology"/>
<dbReference type="Proteomes" id="UP000054561">
    <property type="component" value="Unassembled WGS sequence"/>
</dbReference>
<evidence type="ECO:0000256" key="8">
    <source>
        <dbReference type="ARBA" id="ARBA00023136"/>
    </source>
</evidence>
<keyword evidence="7 9" id="KW-0406">Ion transport</keyword>
<keyword evidence="3 9" id="KW-0812">Transmembrane</keyword>
<keyword evidence="9" id="KW-0999">Mitochondrion inner membrane</keyword>
<dbReference type="GO" id="GO:0005743">
    <property type="term" value="C:mitochondrial inner membrane"/>
    <property type="evidence" value="ECO:0007669"/>
    <property type="project" value="UniProtKB-SubCell"/>
</dbReference>
<keyword evidence="6 9" id="KW-1133">Transmembrane helix</keyword>
<evidence type="ECO:0000256" key="10">
    <source>
        <dbReference type="SAM" id="MobiDB-lite"/>
    </source>
</evidence>
<evidence type="ECO:0000256" key="4">
    <source>
        <dbReference type="ARBA" id="ARBA00022842"/>
    </source>
</evidence>
<protein>
    <recommendedName>
        <fullName evidence="9">Magnesium transporter</fullName>
    </recommendedName>
</protein>
<dbReference type="SUPFAM" id="SSF144083">
    <property type="entry name" value="Magnesium transport protein CorA, transmembrane region"/>
    <property type="match status" value="1"/>
</dbReference>
<dbReference type="Pfam" id="PF22099">
    <property type="entry name" value="MRS2-like"/>
    <property type="match status" value="1"/>
</dbReference>
<accession>A0A0D9QGT7</accession>
<dbReference type="InterPro" id="IPR039204">
    <property type="entry name" value="MRS2-like"/>
</dbReference>
<dbReference type="CDD" id="cd12823">
    <property type="entry name" value="Mrs2_Mfm1p-like"/>
    <property type="match status" value="1"/>
</dbReference>
<reference evidence="11 12" key="1">
    <citation type="submission" date="2014-03" db="EMBL/GenBank/DDBJ databases">
        <title>The Genome Sequence of Plasmodium fragile nilgiri.</title>
        <authorList>
            <consortium name="The Broad Institute Genomics Platform"/>
            <consortium name="The Broad Institute Genome Sequencing Center for Infectious Disease"/>
            <person name="Neafsey D."/>
            <person name="Duraisingh M."/>
            <person name="Young S.K."/>
            <person name="Zeng Q."/>
            <person name="Gargeya S."/>
            <person name="Abouelleil A."/>
            <person name="Alvarado L."/>
            <person name="Chapman S.B."/>
            <person name="Gainer-Dewar J."/>
            <person name="Goldberg J."/>
            <person name="Griggs A."/>
            <person name="Gujja S."/>
            <person name="Hansen M."/>
            <person name="Howarth C."/>
            <person name="Imamovic A."/>
            <person name="Larimer J."/>
            <person name="Pearson M."/>
            <person name="Poon T.W."/>
            <person name="Priest M."/>
            <person name="Roberts A."/>
            <person name="Saif S."/>
            <person name="Shea T."/>
            <person name="Sykes S."/>
            <person name="Wortman J."/>
            <person name="Nusbaum C."/>
            <person name="Birren B."/>
        </authorList>
    </citation>
    <scope>NUCLEOTIDE SEQUENCE [LARGE SCALE GENOMIC DNA]</scope>
    <source>
        <strain evidence="12">nilgiri</strain>
    </source>
</reference>
<keyword evidence="8 9" id="KW-0472">Membrane</keyword>
<feature type="transmembrane region" description="Helical" evidence="9">
    <location>
        <begin position="425"/>
        <end position="443"/>
    </location>
</feature>
<dbReference type="OMA" id="YLKHYVH"/>
<dbReference type="GeneID" id="24269533"/>
<evidence type="ECO:0000313" key="12">
    <source>
        <dbReference type="Proteomes" id="UP000054561"/>
    </source>
</evidence>
<evidence type="ECO:0000256" key="6">
    <source>
        <dbReference type="ARBA" id="ARBA00022989"/>
    </source>
</evidence>
<dbReference type="AlphaFoldDB" id="A0A0D9QGT7"/>
<dbReference type="Gene3D" id="1.20.58.340">
    <property type="entry name" value="Magnesium transport protein CorA, transmembrane region"/>
    <property type="match status" value="1"/>
</dbReference>
<comment type="subcellular location">
    <subcellularLocation>
        <location evidence="1">Membrane</location>
        <topology evidence="1">Multi-pass membrane protein</topology>
    </subcellularLocation>
    <subcellularLocation>
        <location evidence="9">Mitochondrion inner membrane</location>
        <topology evidence="9">Multi-pass membrane protein</topology>
    </subcellularLocation>
</comment>
<keyword evidence="4 9" id="KW-0460">Magnesium</keyword>
<evidence type="ECO:0000256" key="9">
    <source>
        <dbReference type="RuleBase" id="RU366042"/>
    </source>
</evidence>
<organism evidence="11 12">
    <name type="scientific">Plasmodium fragile</name>
    <dbReference type="NCBI Taxonomy" id="5857"/>
    <lineage>
        <taxon>Eukaryota</taxon>
        <taxon>Sar</taxon>
        <taxon>Alveolata</taxon>
        <taxon>Apicomplexa</taxon>
        <taxon>Aconoidasida</taxon>
        <taxon>Haemosporida</taxon>
        <taxon>Plasmodiidae</taxon>
        <taxon>Plasmodium</taxon>
        <taxon>Plasmodium (Plasmodium)</taxon>
    </lineage>
</organism>
<dbReference type="RefSeq" id="XP_012337252.1">
    <property type="nucleotide sequence ID" value="XM_012481829.1"/>
</dbReference>
<keyword evidence="2 9" id="KW-0813">Transport</keyword>
<evidence type="ECO:0000313" key="11">
    <source>
        <dbReference type="EMBL" id="KJP86168.1"/>
    </source>
</evidence>
<dbReference type="EMBL" id="KQ001700">
    <property type="protein sequence ID" value="KJP86168.1"/>
    <property type="molecule type" value="Genomic_DNA"/>
</dbReference>
<comment type="similarity">
    <text evidence="9">Belongs to the CorA metal ion transporter (MIT) (TC 1.A.35) family.</text>
</comment>
<evidence type="ECO:0000256" key="5">
    <source>
        <dbReference type="ARBA" id="ARBA00022946"/>
    </source>
</evidence>
<feature type="transmembrane region" description="Helical" evidence="9">
    <location>
        <begin position="455"/>
        <end position="477"/>
    </location>
</feature>
<dbReference type="PANTHER" id="PTHR13890:SF0">
    <property type="entry name" value="MAGNESIUM TRANSPORTER MRS2 HOMOLOG, MITOCHONDRIAL"/>
    <property type="match status" value="1"/>
</dbReference>
<dbReference type="OrthoDB" id="10251508at2759"/>
<dbReference type="VEuPathDB" id="PlasmoDB:AK88_04219"/>
<feature type="region of interest" description="Disordered" evidence="10">
    <location>
        <begin position="1"/>
        <end position="52"/>
    </location>
</feature>
<dbReference type="InterPro" id="IPR045863">
    <property type="entry name" value="CorA_TM1_TM2"/>
</dbReference>
<dbReference type="GO" id="GO:0015095">
    <property type="term" value="F:magnesium ion transmembrane transporter activity"/>
    <property type="evidence" value="ECO:0007669"/>
    <property type="project" value="TreeGrafter"/>
</dbReference>
<evidence type="ECO:0000256" key="1">
    <source>
        <dbReference type="ARBA" id="ARBA00004141"/>
    </source>
</evidence>
<keyword evidence="5" id="KW-0809">Transit peptide</keyword>
<evidence type="ECO:0000256" key="7">
    <source>
        <dbReference type="ARBA" id="ARBA00023065"/>
    </source>
</evidence>
<keyword evidence="9" id="KW-0496">Mitochondrion</keyword>
<dbReference type="PANTHER" id="PTHR13890">
    <property type="entry name" value="RNA SPLICING PROTEIN MRS2, MITOCHONDRIAL"/>
    <property type="match status" value="1"/>
</dbReference>
<evidence type="ECO:0000256" key="3">
    <source>
        <dbReference type="ARBA" id="ARBA00022692"/>
    </source>
</evidence>
<name>A0A0D9QGT7_PLAFR</name>
<evidence type="ECO:0000256" key="2">
    <source>
        <dbReference type="ARBA" id="ARBA00022448"/>
    </source>
</evidence>